<organism evidence="2 3">
    <name type="scientific">Branchiostoma lanceolatum</name>
    <name type="common">Common lancelet</name>
    <name type="synonym">Amphioxus lanceolatum</name>
    <dbReference type="NCBI Taxonomy" id="7740"/>
    <lineage>
        <taxon>Eukaryota</taxon>
        <taxon>Metazoa</taxon>
        <taxon>Chordata</taxon>
        <taxon>Cephalochordata</taxon>
        <taxon>Leptocardii</taxon>
        <taxon>Amphioxiformes</taxon>
        <taxon>Branchiostomatidae</taxon>
        <taxon>Branchiostoma</taxon>
    </lineage>
</organism>
<evidence type="ECO:0000313" key="3">
    <source>
        <dbReference type="Proteomes" id="UP000838412"/>
    </source>
</evidence>
<keyword evidence="3" id="KW-1185">Reference proteome</keyword>
<name>A0A8J9ZW96_BRALA</name>
<accession>A0A8J9ZW96</accession>
<proteinExistence type="predicted"/>
<evidence type="ECO:0000256" key="1">
    <source>
        <dbReference type="SAM" id="MobiDB-lite"/>
    </source>
</evidence>
<dbReference type="AlphaFoldDB" id="A0A8J9ZW96"/>
<dbReference type="EMBL" id="OV696689">
    <property type="protein sequence ID" value="CAH1262373.1"/>
    <property type="molecule type" value="Genomic_DNA"/>
</dbReference>
<evidence type="ECO:0000313" key="2">
    <source>
        <dbReference type="EMBL" id="CAH1262373.1"/>
    </source>
</evidence>
<reference evidence="2" key="1">
    <citation type="submission" date="2022-01" db="EMBL/GenBank/DDBJ databases">
        <authorList>
            <person name="Braso-Vives M."/>
        </authorList>
    </citation>
    <scope>NUCLEOTIDE SEQUENCE</scope>
</reference>
<gene>
    <name evidence="2" type="primary">Hypp2547</name>
    <name evidence="2" type="ORF">BLAG_LOCUS17449</name>
</gene>
<feature type="region of interest" description="Disordered" evidence="1">
    <location>
        <begin position="1"/>
        <end position="20"/>
    </location>
</feature>
<dbReference type="Proteomes" id="UP000838412">
    <property type="component" value="Chromosome 4"/>
</dbReference>
<protein>
    <submittedName>
        <fullName evidence="2">Hypp2547 protein</fullName>
    </submittedName>
</protein>
<sequence>MWEQDGFPPHPRDQRSGLRSEAQGQLLLYFPGQVRTKELVLHGRVGHGKKTAPVIRIELSETAVDGRSTDL</sequence>